<gene>
    <name evidence="2" type="ORF">J2W48_004305</name>
</gene>
<accession>A0ABU1YDN7</accession>
<proteinExistence type="predicted"/>
<dbReference type="EMBL" id="JAVDWQ010000021">
    <property type="protein sequence ID" value="MDR7212348.1"/>
    <property type="molecule type" value="Genomic_DNA"/>
</dbReference>
<dbReference type="InterPro" id="IPR025877">
    <property type="entry name" value="MobA-like_NTP_Trfase"/>
</dbReference>
<organism evidence="2 3">
    <name type="scientific">Flavobacterium piscis</name>
    <dbReference type="NCBI Taxonomy" id="1114874"/>
    <lineage>
        <taxon>Bacteria</taxon>
        <taxon>Pseudomonadati</taxon>
        <taxon>Bacteroidota</taxon>
        <taxon>Flavobacteriia</taxon>
        <taxon>Flavobacteriales</taxon>
        <taxon>Flavobacteriaceae</taxon>
        <taxon>Flavobacterium</taxon>
    </lineage>
</organism>
<protein>
    <submittedName>
        <fullName evidence="2">Molybdenum cofactor cytidylyltransferase</fullName>
        <ecNumber evidence="2">2.7.7.76</ecNumber>
    </submittedName>
</protein>
<comment type="caution">
    <text evidence="2">The sequence shown here is derived from an EMBL/GenBank/DDBJ whole genome shotgun (WGS) entry which is preliminary data.</text>
</comment>
<keyword evidence="3" id="KW-1185">Reference proteome</keyword>
<dbReference type="Pfam" id="PF12804">
    <property type="entry name" value="NTP_transf_3"/>
    <property type="match status" value="1"/>
</dbReference>
<dbReference type="EC" id="2.7.7.76" evidence="2"/>
<keyword evidence="2" id="KW-0808">Transferase</keyword>
<dbReference type="Gene3D" id="3.90.550.10">
    <property type="entry name" value="Spore Coat Polysaccharide Biosynthesis Protein SpsA, Chain A"/>
    <property type="match status" value="1"/>
</dbReference>
<feature type="domain" description="MobA-like NTP transferase" evidence="1">
    <location>
        <begin position="8"/>
        <end position="171"/>
    </location>
</feature>
<dbReference type="InterPro" id="IPR029044">
    <property type="entry name" value="Nucleotide-diphossugar_trans"/>
</dbReference>
<evidence type="ECO:0000259" key="1">
    <source>
        <dbReference type="Pfam" id="PF12804"/>
    </source>
</evidence>
<reference evidence="2 3" key="1">
    <citation type="submission" date="2023-07" db="EMBL/GenBank/DDBJ databases">
        <title>Sorghum-associated microbial communities from plants grown in Nebraska, USA.</title>
        <authorList>
            <person name="Schachtman D."/>
        </authorList>
    </citation>
    <scope>NUCLEOTIDE SEQUENCE [LARGE SCALE GENOMIC DNA]</scope>
    <source>
        <strain evidence="2 3">4129</strain>
    </source>
</reference>
<dbReference type="PANTHER" id="PTHR43777:SF1">
    <property type="entry name" value="MOLYBDENUM COFACTOR CYTIDYLYLTRANSFERASE"/>
    <property type="match status" value="1"/>
</dbReference>
<evidence type="ECO:0000313" key="2">
    <source>
        <dbReference type="EMBL" id="MDR7212348.1"/>
    </source>
</evidence>
<dbReference type="RefSeq" id="WP_310283957.1">
    <property type="nucleotide sequence ID" value="NZ_JAVDWQ010000021.1"/>
</dbReference>
<dbReference type="PANTHER" id="PTHR43777">
    <property type="entry name" value="MOLYBDENUM COFACTOR CYTIDYLYLTRANSFERASE"/>
    <property type="match status" value="1"/>
</dbReference>
<sequence>MEQVFGIILLAAGTSSRLGKPKQLLKFNETTLLQNAIIQAKSLPNSLVLAVTGAYKELIDWEVAITDTSSVHNPNWQLGMASSIAIGLNKLREVKPTINTCIISVCDQPYISTAIFKDLINKYNESGKGIVASEYADTLGTPVLFSSNYFDELLNLKRNEGAKKILQRYKEDVASVPFEKGAIDIDTIDDYNNIINQ</sequence>
<dbReference type="GO" id="GO:0061602">
    <property type="term" value="F:molybdenum cofactor cytidylyltransferase activity"/>
    <property type="evidence" value="ECO:0007669"/>
    <property type="project" value="UniProtKB-EC"/>
</dbReference>
<keyword evidence="2" id="KW-0548">Nucleotidyltransferase</keyword>
<dbReference type="SUPFAM" id="SSF53448">
    <property type="entry name" value="Nucleotide-diphospho-sugar transferases"/>
    <property type="match status" value="1"/>
</dbReference>
<evidence type="ECO:0000313" key="3">
    <source>
        <dbReference type="Proteomes" id="UP001269081"/>
    </source>
</evidence>
<dbReference type="CDD" id="cd04182">
    <property type="entry name" value="GT_2_like_f"/>
    <property type="match status" value="1"/>
</dbReference>
<name>A0ABU1YDN7_9FLAO</name>
<dbReference type="Proteomes" id="UP001269081">
    <property type="component" value="Unassembled WGS sequence"/>
</dbReference>